<dbReference type="PANTHER" id="PTHR48043">
    <property type="entry name" value="EG:EG0003.4 PROTEIN-RELATED"/>
    <property type="match status" value="1"/>
</dbReference>
<evidence type="ECO:0000256" key="3">
    <source>
        <dbReference type="ARBA" id="ARBA00022679"/>
    </source>
</evidence>
<dbReference type="GO" id="GO:0016020">
    <property type="term" value="C:membrane"/>
    <property type="evidence" value="ECO:0007669"/>
    <property type="project" value="UniProtKB-SubCell"/>
</dbReference>
<dbReference type="PROSITE" id="PS00375">
    <property type="entry name" value="UDPGT"/>
    <property type="match status" value="1"/>
</dbReference>
<gene>
    <name evidence="6" type="ORF">PSYICH_LOCUS11459</name>
</gene>
<keyword evidence="5" id="KW-0812">Transmembrane</keyword>
<feature type="signal peptide" evidence="5">
    <location>
        <begin position="1"/>
        <end position="18"/>
    </location>
</feature>
<evidence type="ECO:0000256" key="5">
    <source>
        <dbReference type="RuleBase" id="RU362059"/>
    </source>
</evidence>
<dbReference type="OrthoDB" id="5835829at2759"/>
<reference evidence="6" key="1">
    <citation type="submission" date="2022-01" db="EMBL/GenBank/DDBJ databases">
        <authorList>
            <person name="King R."/>
        </authorList>
    </citation>
    <scope>NUCLEOTIDE SEQUENCE</scope>
</reference>
<dbReference type="Proteomes" id="UP001153636">
    <property type="component" value="Chromosome 5"/>
</dbReference>
<evidence type="ECO:0000256" key="4">
    <source>
        <dbReference type="RuleBase" id="RU003718"/>
    </source>
</evidence>
<dbReference type="Gene3D" id="3.40.50.2000">
    <property type="entry name" value="Glycogen Phosphorylase B"/>
    <property type="match status" value="2"/>
</dbReference>
<proteinExistence type="inferred from homology"/>
<evidence type="ECO:0000313" key="7">
    <source>
        <dbReference type="Proteomes" id="UP001153636"/>
    </source>
</evidence>
<keyword evidence="5" id="KW-1133">Transmembrane helix</keyword>
<name>A0A9P0D516_9CUCU</name>
<keyword evidence="5" id="KW-0732">Signal</keyword>
<dbReference type="InterPro" id="IPR002213">
    <property type="entry name" value="UDP_glucos_trans"/>
</dbReference>
<dbReference type="EMBL" id="OV651817">
    <property type="protein sequence ID" value="CAH1110619.1"/>
    <property type="molecule type" value="Genomic_DNA"/>
</dbReference>
<dbReference type="InterPro" id="IPR050271">
    <property type="entry name" value="UDP-glycosyltransferase"/>
</dbReference>
<organism evidence="6 7">
    <name type="scientific">Psylliodes chrysocephalus</name>
    <dbReference type="NCBI Taxonomy" id="3402493"/>
    <lineage>
        <taxon>Eukaryota</taxon>
        <taxon>Metazoa</taxon>
        <taxon>Ecdysozoa</taxon>
        <taxon>Arthropoda</taxon>
        <taxon>Hexapoda</taxon>
        <taxon>Insecta</taxon>
        <taxon>Pterygota</taxon>
        <taxon>Neoptera</taxon>
        <taxon>Endopterygota</taxon>
        <taxon>Coleoptera</taxon>
        <taxon>Polyphaga</taxon>
        <taxon>Cucujiformia</taxon>
        <taxon>Chrysomeloidea</taxon>
        <taxon>Chrysomelidae</taxon>
        <taxon>Galerucinae</taxon>
        <taxon>Alticini</taxon>
        <taxon>Psylliodes</taxon>
    </lineage>
</organism>
<dbReference type="EC" id="2.4.1.17" evidence="5"/>
<feature type="chain" id="PRO_5040534707" description="UDP-glucuronosyltransferase" evidence="5">
    <location>
        <begin position="19"/>
        <end position="532"/>
    </location>
</feature>
<feature type="transmembrane region" description="Helical" evidence="5">
    <location>
        <begin position="480"/>
        <end position="510"/>
    </location>
</feature>
<dbReference type="PANTHER" id="PTHR48043:SF159">
    <property type="entry name" value="EG:EG0003.4 PROTEIN-RELATED"/>
    <property type="match status" value="1"/>
</dbReference>
<evidence type="ECO:0000313" key="6">
    <source>
        <dbReference type="EMBL" id="CAH1110619.1"/>
    </source>
</evidence>
<evidence type="ECO:0000256" key="1">
    <source>
        <dbReference type="ARBA" id="ARBA00009995"/>
    </source>
</evidence>
<keyword evidence="2 4" id="KW-0328">Glycosyltransferase</keyword>
<dbReference type="SUPFAM" id="SSF53756">
    <property type="entry name" value="UDP-Glycosyltransferase/glycogen phosphorylase"/>
    <property type="match status" value="1"/>
</dbReference>
<dbReference type="AlphaFoldDB" id="A0A9P0D516"/>
<keyword evidence="3 4" id="KW-0808">Transferase</keyword>
<comment type="catalytic activity">
    <reaction evidence="5">
        <text>glucuronate acceptor + UDP-alpha-D-glucuronate = acceptor beta-D-glucuronoside + UDP + H(+)</text>
        <dbReference type="Rhea" id="RHEA:21032"/>
        <dbReference type="ChEBI" id="CHEBI:15378"/>
        <dbReference type="ChEBI" id="CHEBI:58052"/>
        <dbReference type="ChEBI" id="CHEBI:58223"/>
        <dbReference type="ChEBI" id="CHEBI:132367"/>
        <dbReference type="ChEBI" id="CHEBI:132368"/>
        <dbReference type="EC" id="2.4.1.17"/>
    </reaction>
</comment>
<evidence type="ECO:0000256" key="2">
    <source>
        <dbReference type="ARBA" id="ARBA00022676"/>
    </source>
</evidence>
<dbReference type="GO" id="GO:0015020">
    <property type="term" value="F:glucuronosyltransferase activity"/>
    <property type="evidence" value="ECO:0007669"/>
    <property type="project" value="UniProtKB-EC"/>
</dbReference>
<dbReference type="CDD" id="cd03784">
    <property type="entry name" value="GT1_Gtf-like"/>
    <property type="match status" value="1"/>
</dbReference>
<dbReference type="FunFam" id="3.40.50.2000:FF:000050">
    <property type="entry name" value="UDP-glucuronosyltransferase"/>
    <property type="match status" value="1"/>
</dbReference>
<dbReference type="Pfam" id="PF00201">
    <property type="entry name" value="UDPGT"/>
    <property type="match status" value="1"/>
</dbReference>
<comment type="subcellular location">
    <subcellularLocation>
        <location evidence="5">Membrane</location>
        <topology evidence="5">Single-pass membrane protein</topology>
    </subcellularLocation>
</comment>
<dbReference type="InterPro" id="IPR035595">
    <property type="entry name" value="UDP_glycos_trans_CS"/>
</dbReference>
<sequence>MLPLLLVFVTLQVSSINAANILGIITTASVSHHLPFRPLWKELAQRGHQVTVITTDPQRNLSNYNLIEIDISYTYKIYDKYDISNVISDENNSYADIASVLQKLFFEAHDYMLNVPEVQDLILNKKNNFDVILCEAHMPSMMAFAWRFKCPLIAIASLDPAMQYHDSLGNLVHPVINPDPNLDIEDSENLSFTDRIRSFIYTYAYKYVIYTMTFPSHHEHMRRYFGDDLPSFNELQNNISLMFTGTNPLFHNMRPMNLNTIPIGGGMHLQPPQNLPKDLKKFLDDSTTGVIYFSLGSNVKCNLLSERFRREILDTFAKVPYRVVLKIDCNLTNIPSNVLVKSWMPQQDVLRHPNVKLFITQGGLQSLQEAISNGIPLIGIPFFGDQITNVNRMEKRGYGIKLNKRTITKEILTKAINEVMYNSKYRETAKLMGDIFKDEEIPSLQRAIFWTEYVIRHKGADHLRSSATGMPGWKYYMLDVIGFFALCTVFTLTILYLLLRLVISILVYFVKHILLVRLNLVIKTNQGKLKYN</sequence>
<accession>A0A9P0D516</accession>
<protein>
    <recommendedName>
        <fullName evidence="5">UDP-glucuronosyltransferase</fullName>
        <ecNumber evidence="5">2.4.1.17</ecNumber>
    </recommendedName>
</protein>
<comment type="similarity">
    <text evidence="1 4">Belongs to the UDP-glycosyltransferase family.</text>
</comment>
<keyword evidence="5" id="KW-0472">Membrane</keyword>
<keyword evidence="7" id="KW-1185">Reference proteome</keyword>